<reference evidence="1" key="1">
    <citation type="journal article" date="2015" name="Nature">
        <title>Complex archaea that bridge the gap between prokaryotes and eukaryotes.</title>
        <authorList>
            <person name="Spang A."/>
            <person name="Saw J.H."/>
            <person name="Jorgensen S.L."/>
            <person name="Zaremba-Niedzwiedzka K."/>
            <person name="Martijn J."/>
            <person name="Lind A.E."/>
            <person name="van Eijk R."/>
            <person name="Schleper C."/>
            <person name="Guy L."/>
            <person name="Ettema T.J."/>
        </authorList>
    </citation>
    <scope>NUCLEOTIDE SEQUENCE</scope>
</reference>
<organism evidence="1">
    <name type="scientific">marine sediment metagenome</name>
    <dbReference type="NCBI Taxonomy" id="412755"/>
    <lineage>
        <taxon>unclassified sequences</taxon>
        <taxon>metagenomes</taxon>
        <taxon>ecological metagenomes</taxon>
    </lineage>
</organism>
<evidence type="ECO:0000313" key="1">
    <source>
        <dbReference type="EMBL" id="KKL08019.1"/>
    </source>
</evidence>
<name>A0A0F9AEK9_9ZZZZ</name>
<gene>
    <name evidence="1" type="ORF">LCGC14_2580160</name>
</gene>
<comment type="caution">
    <text evidence="1">The sequence shown here is derived from an EMBL/GenBank/DDBJ whole genome shotgun (WGS) entry which is preliminary data.</text>
</comment>
<accession>A0A0F9AEK9</accession>
<proteinExistence type="predicted"/>
<protein>
    <submittedName>
        <fullName evidence="1">Uncharacterized protein</fullName>
    </submittedName>
</protein>
<dbReference type="EMBL" id="LAZR01043051">
    <property type="protein sequence ID" value="KKL08019.1"/>
    <property type="molecule type" value="Genomic_DNA"/>
</dbReference>
<feature type="non-terminal residue" evidence="1">
    <location>
        <position position="1"/>
    </location>
</feature>
<dbReference type="AlphaFoldDB" id="A0A0F9AEK9"/>
<sequence>VIPMPTLPQVEGVHALELLCNDEPVGSLRVIVEEMKEGSDEQM</sequence>